<feature type="signal peptide" evidence="2">
    <location>
        <begin position="1"/>
        <end position="22"/>
    </location>
</feature>
<dbReference type="AlphaFoldDB" id="A0A4E0RMH8"/>
<feature type="chain" id="PRO_5020029186" evidence="2">
    <location>
        <begin position="23"/>
        <end position="656"/>
    </location>
</feature>
<keyword evidence="1" id="KW-0472">Membrane</keyword>
<feature type="transmembrane region" description="Helical" evidence="1">
    <location>
        <begin position="393"/>
        <end position="412"/>
    </location>
</feature>
<accession>A0A4E0RMH8</accession>
<sequence>MCIIKTLLVIFLITILVDEIQSRPEVDWFDSVATRLFRSGEVHTVLIIHQRIADYSDVVKNELFGKIMGTMPSVIVEVDGGVINLKEQDFGVVSKNTSSLLFIFYADYSGDNVQIYEVMHAMKKLTDFSVNYILIVLRTSSNLTRPVENILQYAWDISMSNILIVEIRRLNSEKRTVASADNTKVLGCGKLKCYGANGKFNEANSVKLIMHQFNFFSKQFFHEEFHNGVKLFPNFAKNMHGYVMKSLGNYIWPLRYGQHKDKKKSFFVRKKFELYEDITRVLNFTTTQQIFLRGEWKGWRGNYTYGALLSYYNKTEKVDIMGPLSSMLLSDLHIKPFILEAMKDQELIMVMPTTYAINQALINKALASTVISLIIFALIWLVAIILNFDGKIWSAFAIFSALSLMVVHHQPLRTNQRMLFLAIVVVSFMYSNDIYASLINLGIDPFVENEYETFEQIDDSCSTPMMQWYDVNDAFVGADGAKLNLKKKHVKGTLVSCLEKAVEYRNVCCLTDARTMYASRFWLRRNNGLHRLKVAKPIFASRTECIWFREGIPGKREIIEVIKRLQETGLSSGWYSPADNPLSLQTDNHNRIGEMDEESRTQLLRELILLGVLGYSLAITIFIGELLVHRFGSSAKGKMKLHLPGVPDRKIERREW</sequence>
<evidence type="ECO:0000256" key="1">
    <source>
        <dbReference type="SAM" id="Phobius"/>
    </source>
</evidence>
<organism evidence="3 4">
    <name type="scientific">Diachasma alloeum</name>
    <dbReference type="NCBI Taxonomy" id="454923"/>
    <lineage>
        <taxon>Eukaryota</taxon>
        <taxon>Metazoa</taxon>
        <taxon>Ecdysozoa</taxon>
        <taxon>Arthropoda</taxon>
        <taxon>Hexapoda</taxon>
        <taxon>Insecta</taxon>
        <taxon>Pterygota</taxon>
        <taxon>Neoptera</taxon>
        <taxon>Endopterygota</taxon>
        <taxon>Hymenoptera</taxon>
        <taxon>Apocrita</taxon>
        <taxon>Ichneumonoidea</taxon>
        <taxon>Braconidae</taxon>
        <taxon>Opiinae</taxon>
        <taxon>Diachasma</taxon>
    </lineage>
</organism>
<keyword evidence="1" id="KW-1133">Transmembrane helix</keyword>
<dbReference type="OrthoDB" id="7696986at2759"/>
<feature type="transmembrane region" description="Helical" evidence="1">
    <location>
        <begin position="607"/>
        <end position="628"/>
    </location>
</feature>
<reference evidence="3" key="1">
    <citation type="submission" date="2019-02" db="EMBL/GenBank/DDBJ databases">
        <title>Genome of the parasitoid wasp Diachasma alloeum, an emerging model for ecological speciation and transitions to asexual reproduction.</title>
        <authorList>
            <person name="Robertson H.M."/>
            <person name="Walden K.K."/>
            <person name="Tvedte E.S."/>
            <person name="Hood G.R."/>
            <person name="Feder J.L."/>
            <person name="Forbes A.A."/>
            <person name="Logsdon J.M."/>
            <person name="Mcelroy K.E."/>
        </authorList>
    </citation>
    <scope>NUCLEOTIDE SEQUENCE [LARGE SCALE GENOMIC DNA]</scope>
    <source>
        <strain evidence="3">Michigan</strain>
    </source>
</reference>
<evidence type="ECO:0000256" key="2">
    <source>
        <dbReference type="SAM" id="SignalP"/>
    </source>
</evidence>
<keyword evidence="2" id="KW-0732">Signal</keyword>
<feature type="transmembrane region" description="Helical" evidence="1">
    <location>
        <begin position="365"/>
        <end position="386"/>
    </location>
</feature>
<protein>
    <submittedName>
        <fullName evidence="3">Ionotropic receptor 135</fullName>
    </submittedName>
</protein>
<dbReference type="Proteomes" id="UP000297026">
    <property type="component" value="Unassembled WGS sequence"/>
</dbReference>
<dbReference type="EMBL" id="ML158592">
    <property type="protein sequence ID" value="THK32968.1"/>
    <property type="molecule type" value="Genomic_DNA"/>
</dbReference>
<keyword evidence="1" id="KW-0812">Transmembrane</keyword>
<keyword evidence="3" id="KW-0675">Receptor</keyword>
<evidence type="ECO:0000313" key="4">
    <source>
        <dbReference type="Proteomes" id="UP000297026"/>
    </source>
</evidence>
<evidence type="ECO:0000313" key="3">
    <source>
        <dbReference type="EMBL" id="THK32968.1"/>
    </source>
</evidence>
<proteinExistence type="predicted"/>
<feature type="transmembrane region" description="Helical" evidence="1">
    <location>
        <begin position="418"/>
        <end position="436"/>
    </location>
</feature>
<keyword evidence="4" id="KW-1185">Reference proteome</keyword>
<gene>
    <name evidence="3" type="primary">Ir135</name>
    <name evidence="3" type="ORF">DALL_DALL000141</name>
</gene>
<name>A0A4E0RMH8_9HYME</name>